<dbReference type="AlphaFoldDB" id="A0A1G2I8D0"/>
<accession>A0A1G2I8D0</accession>
<evidence type="ECO:0000313" key="2">
    <source>
        <dbReference type="EMBL" id="OGZ71054.1"/>
    </source>
</evidence>
<dbReference type="EMBL" id="MHOX01000017">
    <property type="protein sequence ID" value="OGZ71054.1"/>
    <property type="molecule type" value="Genomic_DNA"/>
</dbReference>
<reference evidence="2 3" key="1">
    <citation type="journal article" date="2016" name="Nat. Commun.">
        <title>Thousands of microbial genomes shed light on interconnected biogeochemical processes in an aquifer system.</title>
        <authorList>
            <person name="Anantharaman K."/>
            <person name="Brown C.T."/>
            <person name="Hug L.A."/>
            <person name="Sharon I."/>
            <person name="Castelle C.J."/>
            <person name="Probst A.J."/>
            <person name="Thomas B.C."/>
            <person name="Singh A."/>
            <person name="Wilkins M.J."/>
            <person name="Karaoz U."/>
            <person name="Brodie E.L."/>
            <person name="Williams K.H."/>
            <person name="Hubbard S.S."/>
            <person name="Banfield J.F."/>
        </authorList>
    </citation>
    <scope>NUCLEOTIDE SEQUENCE [LARGE SCALE GENOMIC DNA]</scope>
</reference>
<evidence type="ECO:0000259" key="1">
    <source>
        <dbReference type="PROSITE" id="PS51186"/>
    </source>
</evidence>
<dbReference type="InterPro" id="IPR016181">
    <property type="entry name" value="Acyl_CoA_acyltransferase"/>
</dbReference>
<gene>
    <name evidence="2" type="ORF">A2904_00785</name>
</gene>
<organism evidence="2 3">
    <name type="scientific">Candidatus Staskawiczbacteria bacterium RIFCSPLOWO2_01_FULL_33_9</name>
    <dbReference type="NCBI Taxonomy" id="1802211"/>
    <lineage>
        <taxon>Bacteria</taxon>
        <taxon>Candidatus Staskawicziibacteriota</taxon>
    </lineage>
</organism>
<name>A0A1G2I8D0_9BACT</name>
<dbReference type="Gene3D" id="3.40.630.30">
    <property type="match status" value="1"/>
</dbReference>
<dbReference type="InterPro" id="IPR000182">
    <property type="entry name" value="GNAT_dom"/>
</dbReference>
<dbReference type="CDD" id="cd04301">
    <property type="entry name" value="NAT_SF"/>
    <property type="match status" value="1"/>
</dbReference>
<dbReference type="SUPFAM" id="SSF55729">
    <property type="entry name" value="Acyl-CoA N-acyltransferases (Nat)"/>
    <property type="match status" value="1"/>
</dbReference>
<comment type="caution">
    <text evidence="2">The sequence shown here is derived from an EMBL/GenBank/DDBJ whole genome shotgun (WGS) entry which is preliminary data.</text>
</comment>
<protein>
    <recommendedName>
        <fullName evidence="1">N-acetyltransferase domain-containing protein</fullName>
    </recommendedName>
</protein>
<feature type="domain" description="N-acetyltransferase" evidence="1">
    <location>
        <begin position="1"/>
        <end position="143"/>
    </location>
</feature>
<dbReference type="PROSITE" id="PS51186">
    <property type="entry name" value="GNAT"/>
    <property type="match status" value="1"/>
</dbReference>
<dbReference type="Pfam" id="PF13508">
    <property type="entry name" value="Acetyltransf_7"/>
    <property type="match status" value="1"/>
</dbReference>
<evidence type="ECO:0000313" key="3">
    <source>
        <dbReference type="Proteomes" id="UP000176308"/>
    </source>
</evidence>
<dbReference type="GO" id="GO:0016747">
    <property type="term" value="F:acyltransferase activity, transferring groups other than amino-acyl groups"/>
    <property type="evidence" value="ECO:0007669"/>
    <property type="project" value="InterPro"/>
</dbReference>
<proteinExistence type="predicted"/>
<sequence length="143" mass="16858">MTLRQAELKDAKEVLNIVNELSLDIPNFVWDKEEFVQKQIQNKEYFVIEDEGKLAGVMSLRCRTNKINIETLAVKKEFQSKGLGTKFIEFAKQFTKEKGFNILHAYSFSEYKAADFYLKKGFKVMDHTGYYKNHKYDCFELML</sequence>
<dbReference type="Proteomes" id="UP000176308">
    <property type="component" value="Unassembled WGS sequence"/>
</dbReference>